<reference evidence="3 4" key="1">
    <citation type="journal article" date="2020" name="bioRxiv">
        <title>Sequence and annotation of 42 cannabis genomes reveals extensive copy number variation in cannabinoid synthesis and pathogen resistance genes.</title>
        <authorList>
            <person name="Mckernan K.J."/>
            <person name="Helbert Y."/>
            <person name="Kane L.T."/>
            <person name="Ebling H."/>
            <person name="Zhang L."/>
            <person name="Liu B."/>
            <person name="Eaton Z."/>
            <person name="Mclaughlin S."/>
            <person name="Kingan S."/>
            <person name="Baybayan P."/>
            <person name="Concepcion G."/>
            <person name="Jordan M."/>
            <person name="Riva A."/>
            <person name="Barbazuk W."/>
            <person name="Harkins T."/>
        </authorList>
    </citation>
    <scope>NUCLEOTIDE SEQUENCE [LARGE SCALE GENOMIC DNA]</scope>
    <source>
        <strain evidence="3 4">cv. Jamaican Lion 4</strain>
        <strain evidence="2">Father</strain>
        <strain evidence="1">Mother</strain>
        <tissue evidence="1">Leaf</tissue>
    </source>
</reference>
<protein>
    <submittedName>
        <fullName evidence="1">Uncharacterized protein</fullName>
    </submittedName>
</protein>
<sequence>MCESVLNHSHPLRSLELLRLPESPSPSSSCSRVCCSSRGRGGIRAKNASIGRSLLKDCFSSESFGIVTCTMLDLIN</sequence>
<evidence type="ECO:0000313" key="4">
    <source>
        <dbReference type="Proteomes" id="UP000583929"/>
    </source>
</evidence>
<comment type="caution">
    <text evidence="1">The sequence shown here is derived from an EMBL/GenBank/DDBJ whole genome shotgun (WGS) entry which is preliminary data.</text>
</comment>
<evidence type="ECO:0000313" key="3">
    <source>
        <dbReference type="Proteomes" id="UP000525078"/>
    </source>
</evidence>
<gene>
    <name evidence="1" type="ORF">F8388_009501</name>
    <name evidence="2" type="ORF">G4B88_024622</name>
</gene>
<dbReference type="Proteomes" id="UP000583929">
    <property type="component" value="Unassembled WGS sequence"/>
</dbReference>
<dbReference type="EMBL" id="JAATIQ010000080">
    <property type="protein sequence ID" value="KAF4387050.1"/>
    <property type="molecule type" value="Genomic_DNA"/>
</dbReference>
<evidence type="ECO:0000313" key="1">
    <source>
        <dbReference type="EMBL" id="KAF4358218.1"/>
    </source>
</evidence>
<organism evidence="1 3">
    <name type="scientific">Cannabis sativa</name>
    <name type="common">Hemp</name>
    <name type="synonym">Marijuana</name>
    <dbReference type="NCBI Taxonomy" id="3483"/>
    <lineage>
        <taxon>Eukaryota</taxon>
        <taxon>Viridiplantae</taxon>
        <taxon>Streptophyta</taxon>
        <taxon>Embryophyta</taxon>
        <taxon>Tracheophyta</taxon>
        <taxon>Spermatophyta</taxon>
        <taxon>Magnoliopsida</taxon>
        <taxon>eudicotyledons</taxon>
        <taxon>Gunneridae</taxon>
        <taxon>Pentapetalae</taxon>
        <taxon>rosids</taxon>
        <taxon>fabids</taxon>
        <taxon>Rosales</taxon>
        <taxon>Cannabaceae</taxon>
        <taxon>Cannabis</taxon>
    </lineage>
</organism>
<dbReference type="EMBL" id="JAATIP010000228">
    <property type="protein sequence ID" value="KAF4358218.1"/>
    <property type="molecule type" value="Genomic_DNA"/>
</dbReference>
<dbReference type="Proteomes" id="UP000525078">
    <property type="component" value="Unassembled WGS sequence"/>
</dbReference>
<dbReference type="AlphaFoldDB" id="A0A7J6EIF2"/>
<proteinExistence type="predicted"/>
<keyword evidence="4" id="KW-1185">Reference proteome</keyword>
<name>A0A7J6EIF2_CANSA</name>
<evidence type="ECO:0000313" key="2">
    <source>
        <dbReference type="EMBL" id="KAF4387050.1"/>
    </source>
</evidence>
<accession>A0A7J6EIF2</accession>